<dbReference type="Gene3D" id="3.30.70.1490">
    <property type="entry name" value="Cysteine protease Prp"/>
    <property type="match status" value="1"/>
</dbReference>
<dbReference type="EMBL" id="FQXP01000009">
    <property type="protein sequence ID" value="SHI02468.1"/>
    <property type="molecule type" value="Genomic_DNA"/>
</dbReference>
<keyword evidence="4" id="KW-0788">Thiol protease</keyword>
<evidence type="ECO:0000256" key="2">
    <source>
        <dbReference type="ARBA" id="ARBA00022670"/>
    </source>
</evidence>
<dbReference type="PANTHER" id="PTHR39178">
    <property type="entry name" value="HYPOTHETICAL RIBOSOME-ASSOCIATED PROTEIN"/>
    <property type="match status" value="1"/>
</dbReference>
<dbReference type="GO" id="GO:0042254">
    <property type="term" value="P:ribosome biogenesis"/>
    <property type="evidence" value="ECO:0007669"/>
    <property type="project" value="UniProtKB-KW"/>
</dbReference>
<dbReference type="InterPro" id="IPR007422">
    <property type="entry name" value="Peptidase_Prp"/>
</dbReference>
<evidence type="ECO:0000313" key="7">
    <source>
        <dbReference type="EMBL" id="SHI02468.1"/>
    </source>
</evidence>
<dbReference type="InterPro" id="IPR036764">
    <property type="entry name" value="Peptidase_Prp_sf"/>
</dbReference>
<dbReference type="PANTHER" id="PTHR39178:SF1">
    <property type="entry name" value="RIBOSOMAL-PROCESSING CYSTEINE PROTEASE PRP"/>
    <property type="match status" value="1"/>
</dbReference>
<name>A0A1M5XSH5_9CLOT</name>
<sequence length="108" mass="11940">MTEITFRRQNSKIVSFNIDGHSGYAEEGSDIVCAAISAISLTIVNGIAGVLKKKIKPTVKHGFLSLDLRGFSVEDIDDCQILMETMLLGLKSVEIEYDDYVVVKEEEV</sequence>
<dbReference type="AlphaFoldDB" id="A0A1M5XSH5"/>
<evidence type="ECO:0000256" key="1">
    <source>
        <dbReference type="ARBA" id="ARBA00022517"/>
    </source>
</evidence>
<accession>A0A1M5XSH5</accession>
<dbReference type="GO" id="GO:0006508">
    <property type="term" value="P:proteolysis"/>
    <property type="evidence" value="ECO:0007669"/>
    <property type="project" value="UniProtKB-KW"/>
</dbReference>
<keyword evidence="1" id="KW-0690">Ribosome biogenesis</keyword>
<keyword evidence="8" id="KW-1185">Reference proteome</keyword>
<dbReference type="STRING" id="1121306.SAMN02745196_02419"/>
<evidence type="ECO:0000313" key="8">
    <source>
        <dbReference type="Proteomes" id="UP000184526"/>
    </source>
</evidence>
<evidence type="ECO:0000256" key="5">
    <source>
        <dbReference type="ARBA" id="ARBA00044503"/>
    </source>
</evidence>
<dbReference type="SUPFAM" id="SSF118010">
    <property type="entry name" value="TM1457-like"/>
    <property type="match status" value="1"/>
</dbReference>
<dbReference type="GO" id="GO:0008234">
    <property type="term" value="F:cysteine-type peptidase activity"/>
    <property type="evidence" value="ECO:0007669"/>
    <property type="project" value="UniProtKB-KW"/>
</dbReference>
<evidence type="ECO:0000256" key="4">
    <source>
        <dbReference type="ARBA" id="ARBA00022807"/>
    </source>
</evidence>
<dbReference type="Proteomes" id="UP000184526">
    <property type="component" value="Unassembled WGS sequence"/>
</dbReference>
<organism evidence="7 8">
    <name type="scientific">Clostridium collagenovorans DSM 3089</name>
    <dbReference type="NCBI Taxonomy" id="1121306"/>
    <lineage>
        <taxon>Bacteria</taxon>
        <taxon>Bacillati</taxon>
        <taxon>Bacillota</taxon>
        <taxon>Clostridia</taxon>
        <taxon>Eubacteriales</taxon>
        <taxon>Clostridiaceae</taxon>
        <taxon>Clostridium</taxon>
    </lineage>
</organism>
<comment type="similarity">
    <text evidence="5">Belongs to the Prp family.</text>
</comment>
<protein>
    <recommendedName>
        <fullName evidence="6">Ribosomal processing cysteine protease Prp</fullName>
    </recommendedName>
</protein>
<keyword evidence="3" id="KW-0378">Hydrolase</keyword>
<proteinExistence type="inferred from homology"/>
<keyword evidence="2" id="KW-0645">Protease</keyword>
<dbReference type="OrthoDB" id="48998at2"/>
<dbReference type="RefSeq" id="WP_072832268.1">
    <property type="nucleotide sequence ID" value="NZ_FQXP01000009.1"/>
</dbReference>
<dbReference type="Pfam" id="PF04327">
    <property type="entry name" value="Peptidase_Prp"/>
    <property type="match status" value="1"/>
</dbReference>
<reference evidence="7 8" key="1">
    <citation type="submission" date="2016-11" db="EMBL/GenBank/DDBJ databases">
        <authorList>
            <person name="Jaros S."/>
            <person name="Januszkiewicz K."/>
            <person name="Wedrychowicz H."/>
        </authorList>
    </citation>
    <scope>NUCLEOTIDE SEQUENCE [LARGE SCALE GENOMIC DNA]</scope>
    <source>
        <strain evidence="7 8">DSM 3089</strain>
    </source>
</reference>
<evidence type="ECO:0000256" key="3">
    <source>
        <dbReference type="ARBA" id="ARBA00022801"/>
    </source>
</evidence>
<gene>
    <name evidence="7" type="ORF">SAMN02745196_02419</name>
</gene>
<evidence type="ECO:0000256" key="6">
    <source>
        <dbReference type="ARBA" id="ARBA00044538"/>
    </source>
</evidence>
<dbReference type="CDD" id="cd16332">
    <property type="entry name" value="Prp-like"/>
    <property type="match status" value="1"/>
</dbReference>